<gene>
    <name evidence="1" type="ORF">BDR25DRAFT_231806</name>
</gene>
<name>A0ACB6QMZ3_9PLEO</name>
<protein>
    <submittedName>
        <fullName evidence="1">Uncharacterized protein</fullName>
    </submittedName>
</protein>
<sequence>MTYTVIALIYRKPGLTPAQFRTHYDTVHVPLLKSLVGDTFPITHTRNYVTRTRTRSDDMAPTSISSDSNNELWLPTLYRGQPSDFPYDSMTVMVWEDKTAFERFCEVFYHEEVQEKMQDDEEKFIDRRFRMVCALEEPIVTRRE</sequence>
<keyword evidence="2" id="KW-1185">Reference proteome</keyword>
<dbReference type="EMBL" id="MU003516">
    <property type="protein sequence ID" value="KAF2468318.1"/>
    <property type="molecule type" value="Genomic_DNA"/>
</dbReference>
<organism evidence="1 2">
    <name type="scientific">Lindgomyces ingoldianus</name>
    <dbReference type="NCBI Taxonomy" id="673940"/>
    <lineage>
        <taxon>Eukaryota</taxon>
        <taxon>Fungi</taxon>
        <taxon>Dikarya</taxon>
        <taxon>Ascomycota</taxon>
        <taxon>Pezizomycotina</taxon>
        <taxon>Dothideomycetes</taxon>
        <taxon>Pleosporomycetidae</taxon>
        <taxon>Pleosporales</taxon>
        <taxon>Lindgomycetaceae</taxon>
        <taxon>Lindgomyces</taxon>
    </lineage>
</organism>
<dbReference type="Proteomes" id="UP000799755">
    <property type="component" value="Unassembled WGS sequence"/>
</dbReference>
<evidence type="ECO:0000313" key="1">
    <source>
        <dbReference type="EMBL" id="KAF2468318.1"/>
    </source>
</evidence>
<reference evidence="1" key="1">
    <citation type="journal article" date="2020" name="Stud. Mycol.">
        <title>101 Dothideomycetes genomes: a test case for predicting lifestyles and emergence of pathogens.</title>
        <authorList>
            <person name="Haridas S."/>
            <person name="Albert R."/>
            <person name="Binder M."/>
            <person name="Bloem J."/>
            <person name="Labutti K."/>
            <person name="Salamov A."/>
            <person name="Andreopoulos B."/>
            <person name="Baker S."/>
            <person name="Barry K."/>
            <person name="Bills G."/>
            <person name="Bluhm B."/>
            <person name="Cannon C."/>
            <person name="Castanera R."/>
            <person name="Culley D."/>
            <person name="Daum C."/>
            <person name="Ezra D."/>
            <person name="Gonzalez J."/>
            <person name="Henrissat B."/>
            <person name="Kuo A."/>
            <person name="Liang C."/>
            <person name="Lipzen A."/>
            <person name="Lutzoni F."/>
            <person name="Magnuson J."/>
            <person name="Mondo S."/>
            <person name="Nolan M."/>
            <person name="Ohm R."/>
            <person name="Pangilinan J."/>
            <person name="Park H.-J."/>
            <person name="Ramirez L."/>
            <person name="Alfaro M."/>
            <person name="Sun H."/>
            <person name="Tritt A."/>
            <person name="Yoshinaga Y."/>
            <person name="Zwiers L.-H."/>
            <person name="Turgeon B."/>
            <person name="Goodwin S."/>
            <person name="Spatafora J."/>
            <person name="Crous P."/>
            <person name="Grigoriev I."/>
        </authorList>
    </citation>
    <scope>NUCLEOTIDE SEQUENCE</scope>
    <source>
        <strain evidence="1">ATCC 200398</strain>
    </source>
</reference>
<evidence type="ECO:0000313" key="2">
    <source>
        <dbReference type="Proteomes" id="UP000799755"/>
    </source>
</evidence>
<accession>A0ACB6QMZ3</accession>
<proteinExistence type="predicted"/>
<comment type="caution">
    <text evidence="1">The sequence shown here is derived from an EMBL/GenBank/DDBJ whole genome shotgun (WGS) entry which is preliminary data.</text>
</comment>